<dbReference type="SUPFAM" id="SSF53383">
    <property type="entry name" value="PLP-dependent transferases"/>
    <property type="match status" value="1"/>
</dbReference>
<accession>A0ABX8GVZ8</accession>
<evidence type="ECO:0000256" key="9">
    <source>
        <dbReference type="HAMAP-Rule" id="MF_00834"/>
    </source>
</evidence>
<evidence type="ECO:0000256" key="4">
    <source>
        <dbReference type="ARBA" id="ARBA00022679"/>
    </source>
</evidence>
<keyword evidence="9" id="KW-0963">Cytoplasm</keyword>
<comment type="catalytic activity">
    <reaction evidence="8 9">
        <text>(8S)-8-amino-7-oxononanoate + S-adenosyl-L-methionine = S-adenosyl-4-methylsulfanyl-2-oxobutanoate + (7R,8S)-7,8-diammoniononanoate</text>
        <dbReference type="Rhea" id="RHEA:16861"/>
        <dbReference type="ChEBI" id="CHEBI:16490"/>
        <dbReference type="ChEBI" id="CHEBI:59789"/>
        <dbReference type="ChEBI" id="CHEBI:149468"/>
        <dbReference type="ChEBI" id="CHEBI:149469"/>
        <dbReference type="EC" id="2.6.1.62"/>
    </reaction>
</comment>
<feature type="modified residue" description="N6-(pyridoxal phosphate)lysine" evidence="9">
    <location>
        <position position="270"/>
    </location>
</feature>
<proteinExistence type="inferred from homology"/>
<dbReference type="EC" id="2.6.1.62" evidence="9"/>
<keyword evidence="3 9" id="KW-0032">Aminotransferase</keyword>
<evidence type="ECO:0000313" key="10">
    <source>
        <dbReference type="EMBL" id="QWG07578.1"/>
    </source>
</evidence>
<feature type="binding site" evidence="9">
    <location>
        <begin position="305"/>
        <end position="306"/>
    </location>
    <ligand>
        <name>pyridoxal 5'-phosphate</name>
        <dbReference type="ChEBI" id="CHEBI:597326"/>
    </ligand>
</feature>
<feature type="binding site" evidence="9">
    <location>
        <position position="240"/>
    </location>
    <ligand>
        <name>pyridoxal 5'-phosphate</name>
        <dbReference type="ChEBI" id="CHEBI:597326"/>
    </ligand>
</feature>
<evidence type="ECO:0000256" key="8">
    <source>
        <dbReference type="ARBA" id="ARBA00048449"/>
    </source>
</evidence>
<feature type="binding site" evidence="9">
    <location>
        <position position="146"/>
    </location>
    <ligand>
        <name>substrate</name>
    </ligand>
</feature>
<comment type="function">
    <text evidence="9">Catalyzes the transfer of the alpha-amino group from S-adenosyl-L-methionine (SAM) to 7-keto-8-aminopelargonic acid (KAPA) to form 7,8-diaminopelargonic acid (DAPA). It is the only aminotransferase known to utilize SAM as an amino donor.</text>
</comment>
<comment type="pathway">
    <text evidence="2 9">Cofactor biosynthesis; biotin biosynthesis; 7,8-diaminononanoate from 8-amino-7-oxononanoate (SAM route): step 1/1.</text>
</comment>
<feature type="binding site" evidence="9">
    <location>
        <begin position="113"/>
        <end position="114"/>
    </location>
    <ligand>
        <name>pyridoxal 5'-phosphate</name>
        <dbReference type="ChEBI" id="CHEBI:597326"/>
    </ligand>
</feature>
<keyword evidence="11" id="KW-1185">Reference proteome</keyword>
<evidence type="ECO:0000256" key="2">
    <source>
        <dbReference type="ARBA" id="ARBA00005063"/>
    </source>
</evidence>
<evidence type="ECO:0000256" key="5">
    <source>
        <dbReference type="ARBA" id="ARBA00022691"/>
    </source>
</evidence>
<keyword evidence="6 9" id="KW-0093">Biotin biosynthesis</keyword>
<feature type="binding site" evidence="9">
    <location>
        <position position="270"/>
    </location>
    <ligand>
        <name>substrate</name>
    </ligand>
</feature>
<dbReference type="Proteomes" id="UP000682802">
    <property type="component" value="Chromosome 1"/>
</dbReference>
<dbReference type="EMBL" id="CP076128">
    <property type="protein sequence ID" value="QWG07578.1"/>
    <property type="molecule type" value="Genomic_DNA"/>
</dbReference>
<dbReference type="Pfam" id="PF00202">
    <property type="entry name" value="Aminotran_3"/>
    <property type="match status" value="1"/>
</dbReference>
<comment type="cofactor">
    <cofactor evidence="1 9">
        <name>pyridoxal 5'-phosphate</name>
        <dbReference type="ChEBI" id="CHEBI:597326"/>
    </cofactor>
</comment>
<protein>
    <recommendedName>
        <fullName evidence="9">Adenosylmethionine-8-amino-7-oxononanoate aminotransferase</fullName>
        <ecNumber evidence="9">2.6.1.62</ecNumber>
    </recommendedName>
    <alternativeName>
        <fullName evidence="9">7,8-diamino-pelargonic acid aminotransferase</fullName>
        <shortName evidence="9">DAPA AT</shortName>
        <shortName evidence="9">DAPA aminotransferase</shortName>
    </alternativeName>
    <alternativeName>
        <fullName evidence="9">7,8-diaminononanoate synthase</fullName>
        <shortName evidence="9">DANS</shortName>
    </alternativeName>
    <alternativeName>
        <fullName evidence="9">Diaminopelargonic acid synthase</fullName>
    </alternativeName>
</protein>
<keyword evidence="5 9" id="KW-0949">S-adenosyl-L-methionine</keyword>
<comment type="subunit">
    <text evidence="9">Homodimer.</text>
</comment>
<evidence type="ECO:0000256" key="6">
    <source>
        <dbReference type="ARBA" id="ARBA00022756"/>
    </source>
</evidence>
<feature type="site" description="Participates in the substrate recognition with KAPA and in a stacking interaction with the adenine ring of SAM" evidence="9">
    <location>
        <position position="18"/>
    </location>
</feature>
<evidence type="ECO:0000313" key="11">
    <source>
        <dbReference type="Proteomes" id="UP000682802"/>
    </source>
</evidence>
<dbReference type="PROSITE" id="PS00600">
    <property type="entry name" value="AA_TRANSFER_CLASS_3"/>
    <property type="match status" value="1"/>
</dbReference>
<organism evidence="10 11">
    <name type="scientific">Flammeovirga kamogawensis</name>
    <dbReference type="NCBI Taxonomy" id="373891"/>
    <lineage>
        <taxon>Bacteria</taxon>
        <taxon>Pseudomonadati</taxon>
        <taxon>Bacteroidota</taxon>
        <taxon>Cytophagia</taxon>
        <taxon>Cytophagales</taxon>
        <taxon>Flammeovirgaceae</taxon>
        <taxon>Flammeovirga</taxon>
    </lineage>
</organism>
<gene>
    <name evidence="9 10" type="primary">bioA</name>
    <name evidence="10" type="ORF">KM029_01170</name>
</gene>
<dbReference type="Gene3D" id="3.90.1150.10">
    <property type="entry name" value="Aspartate Aminotransferase, domain 1"/>
    <property type="match status" value="1"/>
</dbReference>
<dbReference type="NCBIfam" id="TIGR00508">
    <property type="entry name" value="bioA"/>
    <property type="match status" value="1"/>
</dbReference>
<dbReference type="InterPro" id="IPR015421">
    <property type="entry name" value="PyrdxlP-dep_Trfase_major"/>
</dbReference>
<dbReference type="InterPro" id="IPR005814">
    <property type="entry name" value="Aminotrans_3"/>
</dbReference>
<keyword evidence="7 9" id="KW-0663">Pyridoxal phosphate</keyword>
<comment type="similarity">
    <text evidence="9">Belongs to the class-III pyridoxal-phosphate-dependent aminotransferase family. BioA subfamily.</text>
</comment>
<dbReference type="InterPro" id="IPR049704">
    <property type="entry name" value="Aminotrans_3_PPA_site"/>
</dbReference>
<dbReference type="Gene3D" id="3.40.640.10">
    <property type="entry name" value="Type I PLP-dependent aspartate aminotransferase-like (Major domain)"/>
    <property type="match status" value="1"/>
</dbReference>
<dbReference type="PANTHER" id="PTHR42684">
    <property type="entry name" value="ADENOSYLMETHIONINE-8-AMINO-7-OXONONANOATE AMINOTRANSFERASE"/>
    <property type="match status" value="1"/>
</dbReference>
<feature type="binding site" evidence="9">
    <location>
        <position position="53"/>
    </location>
    <ligand>
        <name>substrate</name>
    </ligand>
</feature>
<dbReference type="GO" id="GO:0004015">
    <property type="term" value="F:adenosylmethionine-8-amino-7-oxononanoate transaminase activity"/>
    <property type="evidence" value="ECO:0007669"/>
    <property type="project" value="UniProtKB-EC"/>
</dbReference>
<comment type="subcellular location">
    <subcellularLocation>
        <location evidence="9">Cytoplasm</location>
    </subcellularLocation>
</comment>
<evidence type="ECO:0000256" key="7">
    <source>
        <dbReference type="ARBA" id="ARBA00022898"/>
    </source>
</evidence>
<dbReference type="HAMAP" id="MF_00834">
    <property type="entry name" value="BioA"/>
    <property type="match status" value="1"/>
</dbReference>
<dbReference type="CDD" id="cd00610">
    <property type="entry name" value="OAT_like"/>
    <property type="match status" value="1"/>
</dbReference>
<keyword evidence="4 9" id="KW-0808">Transferase</keyword>
<feature type="binding site" evidence="9">
    <location>
        <position position="395"/>
    </location>
    <ligand>
        <name>substrate</name>
    </ligand>
</feature>
<evidence type="ECO:0000256" key="3">
    <source>
        <dbReference type="ARBA" id="ARBA00022576"/>
    </source>
</evidence>
<reference evidence="10 11" key="1">
    <citation type="submission" date="2021-05" db="EMBL/GenBank/DDBJ databases">
        <title>Comparative genomic studies on the polysaccharide-degrading batcterial strains of the Flammeovirga genus.</title>
        <authorList>
            <person name="Zewei F."/>
            <person name="Zheng Z."/>
            <person name="Yu L."/>
            <person name="Ruyue G."/>
            <person name="Yanhong M."/>
            <person name="Yuanyuan C."/>
            <person name="Jingyan G."/>
            <person name="Wenjun H."/>
        </authorList>
    </citation>
    <scope>NUCLEOTIDE SEQUENCE [LARGE SCALE GENOMIC DNA]</scope>
    <source>
        <strain evidence="10 11">YS10</strain>
    </source>
</reference>
<dbReference type="PANTHER" id="PTHR42684:SF3">
    <property type="entry name" value="ADENOSYLMETHIONINE-8-AMINO-7-OXONONANOATE AMINOTRANSFERASE"/>
    <property type="match status" value="1"/>
</dbReference>
<dbReference type="InterPro" id="IPR015424">
    <property type="entry name" value="PyrdxlP-dep_Trfase"/>
</dbReference>
<dbReference type="InterPro" id="IPR005815">
    <property type="entry name" value="BioA"/>
</dbReference>
<name>A0ABX8GVZ8_9BACT</name>
<dbReference type="InterPro" id="IPR015422">
    <property type="entry name" value="PyrdxlP-dep_Trfase_small"/>
</dbReference>
<feature type="binding site" evidence="9">
    <location>
        <position position="304"/>
    </location>
    <ligand>
        <name>substrate</name>
    </ligand>
</feature>
<dbReference type="RefSeq" id="WP_144074966.1">
    <property type="nucleotide sequence ID" value="NZ_CP076128.1"/>
</dbReference>
<sequence length="441" mass="49917">MNNLTLAERDKQYIWHPFTPQTLAPPPLPVKSAKGSKIILEDGTEIIDAISSWWVNIHGHGNEELAETIKQQVLNLDHIIFAGFTHEPAVQLAEKLMPHLPGEFSKVFFSDNGSTSTEIAIKMVIQYFYNIGETKRKKVIAIKGSYHGDTFGALSMADRNPFSAPFDDYLFDVDFIPFPTEENWQEVKAQMQSLCETEEVCGFIFEPLVQGASGMRMYKSEWLDDLIGIAQKYGTLCIADEVMTGFYRTGKLFATNYLSKNSPDIICMSKALTAGLMPLSLTICTEKIYSAYLDDDRLKTFFHGHSFTGNPIACALAVKSLEMLLSNERQSQITNIINRHTEFSKKIKGTKFCKSVRQQGTILAIEYDTEKETSYFNSIRDELYDIFLKRNLLLRPLGNTVYINTTYVISNSELDEIYDGLFDVFEVGIVTYKTNNLVSTL</sequence>
<evidence type="ECO:0000256" key="1">
    <source>
        <dbReference type="ARBA" id="ARBA00001933"/>
    </source>
</evidence>